<dbReference type="Proteomes" id="UP000663791">
    <property type="component" value="Unassembled WGS sequence"/>
</dbReference>
<proteinExistence type="predicted"/>
<dbReference type="InterPro" id="IPR055370">
    <property type="entry name" value="Lsr2_DNA-bd"/>
</dbReference>
<name>A0A938Y2G7_9ACTN</name>
<feature type="compositionally biased region" description="Basic and acidic residues" evidence="2">
    <location>
        <begin position="17"/>
        <end position="34"/>
    </location>
</feature>
<keyword evidence="1" id="KW-0238">DNA-binding</keyword>
<dbReference type="AlphaFoldDB" id="A0A938Y2G7"/>
<evidence type="ECO:0000313" key="5">
    <source>
        <dbReference type="Proteomes" id="UP000663791"/>
    </source>
</evidence>
<evidence type="ECO:0000256" key="2">
    <source>
        <dbReference type="SAM" id="MobiDB-lite"/>
    </source>
</evidence>
<reference evidence="4" key="1">
    <citation type="submission" date="2021-01" db="EMBL/GenBank/DDBJ databases">
        <title>Novel species in genus Nocardioides.</title>
        <authorList>
            <person name="Zhang G."/>
        </authorList>
    </citation>
    <scope>NUCLEOTIDE SEQUENCE</scope>
    <source>
        <strain evidence="4">Zg-536</strain>
    </source>
</reference>
<keyword evidence="5" id="KW-1185">Reference proteome</keyword>
<feature type="domain" description="Lsr2 DNA-binding" evidence="3">
    <location>
        <begin position="4"/>
        <end position="33"/>
    </location>
</feature>
<dbReference type="Gene3D" id="4.10.320.10">
    <property type="entry name" value="E3-binding domain"/>
    <property type="match status" value="1"/>
</dbReference>
<accession>A0A938Y2G7</accession>
<dbReference type="Pfam" id="PF23359">
    <property type="entry name" value="Lsr2_DNA-bd"/>
    <property type="match status" value="1"/>
</dbReference>
<feature type="region of interest" description="Disordered" evidence="2">
    <location>
        <begin position="1"/>
        <end position="34"/>
    </location>
</feature>
<organism evidence="4 5">
    <name type="scientific">Nocardioides faecalis</name>
    <dbReference type="NCBI Taxonomy" id="2803858"/>
    <lineage>
        <taxon>Bacteria</taxon>
        <taxon>Bacillati</taxon>
        <taxon>Actinomycetota</taxon>
        <taxon>Actinomycetes</taxon>
        <taxon>Propionibacteriales</taxon>
        <taxon>Nocardioidaceae</taxon>
        <taxon>Nocardioides</taxon>
    </lineage>
</organism>
<comment type="caution">
    <text evidence="4">The sequence shown here is derived from an EMBL/GenBank/DDBJ whole genome shotgun (WGS) entry which is preliminary data.</text>
</comment>
<gene>
    <name evidence="4" type="ORF">JK386_02445</name>
</gene>
<dbReference type="GO" id="GO:0003677">
    <property type="term" value="F:DNA binding"/>
    <property type="evidence" value="ECO:0007669"/>
    <property type="project" value="UniProtKB-KW"/>
</dbReference>
<evidence type="ECO:0000259" key="3">
    <source>
        <dbReference type="Pfam" id="PF23359"/>
    </source>
</evidence>
<dbReference type="GO" id="GO:0016746">
    <property type="term" value="F:acyltransferase activity"/>
    <property type="evidence" value="ECO:0007669"/>
    <property type="project" value="InterPro"/>
</dbReference>
<feature type="compositionally biased region" description="Basic and acidic residues" evidence="2">
    <location>
        <begin position="1"/>
        <end position="10"/>
    </location>
</feature>
<protein>
    <submittedName>
        <fullName evidence="4">Lsr2 family protein</fullName>
    </submittedName>
</protein>
<evidence type="ECO:0000313" key="4">
    <source>
        <dbReference type="EMBL" id="MBM9458748.1"/>
    </source>
</evidence>
<sequence length="34" mass="4018">MAQSEIRDWARSNGYDVPDRGRIPPEIRDAFDKR</sequence>
<dbReference type="InterPro" id="IPR036625">
    <property type="entry name" value="E3-bd_dom_sf"/>
</dbReference>
<evidence type="ECO:0000256" key="1">
    <source>
        <dbReference type="ARBA" id="ARBA00023125"/>
    </source>
</evidence>
<dbReference type="EMBL" id="JAERTX010000002">
    <property type="protein sequence ID" value="MBM9458748.1"/>
    <property type="molecule type" value="Genomic_DNA"/>
</dbReference>